<evidence type="ECO:0000256" key="12">
    <source>
        <dbReference type="ARBA" id="ARBA00047712"/>
    </source>
</evidence>
<dbReference type="Gene3D" id="3.30.460.80">
    <property type="entry name" value="NADH:ubiquinone oxidoreductase, 30kDa subunit"/>
    <property type="match status" value="1"/>
</dbReference>
<dbReference type="InterPro" id="IPR023062">
    <property type="entry name" value="NADH_DH_suCD"/>
</dbReference>
<evidence type="ECO:0000256" key="10">
    <source>
        <dbReference type="ARBA" id="ARBA00023136"/>
    </source>
</evidence>
<evidence type="ECO:0000259" key="14">
    <source>
        <dbReference type="Pfam" id="PF00329"/>
    </source>
</evidence>
<evidence type="ECO:0000256" key="7">
    <source>
        <dbReference type="ARBA" id="ARBA00022967"/>
    </source>
</evidence>
<comment type="function">
    <text evidence="1 13">NDH-1 shuttles electrons from NADH, via FMN and iron-sulfur (Fe-S) centers, to quinones in the respiratory chain. The immediate electron acceptor for the enzyme in this species is believed to be ubiquinone. Couples the redox reaction to proton translocation (for every two electrons transferred, four hydrogen ions are translocated across the cytoplasmic membrane), and thus conserves the redox energy in a proton gradient.</text>
</comment>
<keyword evidence="5 13" id="KW-1003">Cell membrane</keyword>
<protein>
    <recommendedName>
        <fullName evidence="13">NADH-quinone oxidoreductase subunit C/D</fullName>
        <ecNumber evidence="13">7.1.1.-</ecNumber>
    </recommendedName>
    <alternativeName>
        <fullName evidence="13">NADH dehydrogenase I subunit C/D</fullName>
    </alternativeName>
    <alternativeName>
        <fullName evidence="13">NDH-1 subunit C/D</fullName>
    </alternativeName>
</protein>
<evidence type="ECO:0000313" key="16">
    <source>
        <dbReference type="EMBL" id="MBN7823955.1"/>
    </source>
</evidence>
<proteinExistence type="inferred from homology"/>
<dbReference type="SUPFAM" id="SSF56762">
    <property type="entry name" value="HydB/Nqo4-like"/>
    <property type="match status" value="1"/>
</dbReference>
<keyword evidence="9 13" id="KW-0830">Ubiquinone</keyword>
<dbReference type="SUPFAM" id="SSF143243">
    <property type="entry name" value="Nqo5-like"/>
    <property type="match status" value="1"/>
</dbReference>
<evidence type="ECO:0000256" key="4">
    <source>
        <dbReference type="ARBA" id="ARBA00022448"/>
    </source>
</evidence>
<feature type="region of interest" description="NADH dehydrogenase I subunit D" evidence="13">
    <location>
        <begin position="199"/>
        <end position="584"/>
    </location>
</feature>
<dbReference type="InterPro" id="IPR001268">
    <property type="entry name" value="NADH_UbQ_OxRdtase_30kDa_su"/>
</dbReference>
<dbReference type="Pfam" id="PF00329">
    <property type="entry name" value="Complex1_30kDa"/>
    <property type="match status" value="1"/>
</dbReference>
<keyword evidence="8 13" id="KW-0520">NAD</keyword>
<dbReference type="InterPro" id="IPR037232">
    <property type="entry name" value="NADH_quin_OxRdtase_su_C/D-like"/>
</dbReference>
<dbReference type="Proteomes" id="UP000664654">
    <property type="component" value="Unassembled WGS sequence"/>
</dbReference>
<dbReference type="Gene3D" id="1.10.645.10">
    <property type="entry name" value="Cytochrome-c3 Hydrogenase, chain B"/>
    <property type="match status" value="1"/>
</dbReference>
<dbReference type="PROSITE" id="PS00535">
    <property type="entry name" value="COMPLEX1_49K"/>
    <property type="match status" value="1"/>
</dbReference>
<keyword evidence="4 13" id="KW-0813">Transport</keyword>
<evidence type="ECO:0000256" key="1">
    <source>
        <dbReference type="ARBA" id="ARBA00002378"/>
    </source>
</evidence>
<comment type="caution">
    <text evidence="16">The sequence shown here is derived from an EMBL/GenBank/DDBJ whole genome shotgun (WGS) entry which is preliminary data.</text>
</comment>
<dbReference type="RefSeq" id="WP_206572058.1">
    <property type="nucleotide sequence ID" value="NZ_JAFKCV010000001.1"/>
</dbReference>
<comment type="catalytic activity">
    <reaction evidence="12 13">
        <text>a quinone + NADH + 5 H(+)(in) = a quinol + NAD(+) + 4 H(+)(out)</text>
        <dbReference type="Rhea" id="RHEA:57888"/>
        <dbReference type="ChEBI" id="CHEBI:15378"/>
        <dbReference type="ChEBI" id="CHEBI:24646"/>
        <dbReference type="ChEBI" id="CHEBI:57540"/>
        <dbReference type="ChEBI" id="CHEBI:57945"/>
        <dbReference type="ChEBI" id="CHEBI:132124"/>
    </reaction>
</comment>
<keyword evidence="16" id="KW-0560">Oxidoreductase</keyword>
<dbReference type="NCBIfam" id="NF008728">
    <property type="entry name" value="PRK11742.1"/>
    <property type="match status" value="1"/>
</dbReference>
<dbReference type="PANTHER" id="PTHR11993:SF45">
    <property type="entry name" value="NADH-QUINONE OXIDOREDUCTASE SUBUNIT C_D"/>
    <property type="match status" value="1"/>
</dbReference>
<comment type="subunit">
    <text evidence="13">NDH-1 is composed of 13 different subunits. Subunits NuoB, CD, E, F, and G constitute the peripheral sector of the complex.</text>
</comment>
<organism evidence="16 17">
    <name type="scientific">Bowmanella dokdonensis</name>
    <dbReference type="NCBI Taxonomy" id="751969"/>
    <lineage>
        <taxon>Bacteria</taxon>
        <taxon>Pseudomonadati</taxon>
        <taxon>Pseudomonadota</taxon>
        <taxon>Gammaproteobacteria</taxon>
        <taxon>Alteromonadales</taxon>
        <taxon>Alteromonadaceae</taxon>
        <taxon>Bowmanella</taxon>
    </lineage>
</organism>
<feature type="domain" description="NADH:ubiquinone oxidoreductase 30kDa subunit" evidence="14">
    <location>
        <begin position="34"/>
        <end position="163"/>
    </location>
</feature>
<dbReference type="InterPro" id="IPR029014">
    <property type="entry name" value="NiFe-Hase_large"/>
</dbReference>
<keyword evidence="11 13" id="KW-0511">Multifunctional enzyme</keyword>
<dbReference type="FunFam" id="1.10.645.10:FF:000001">
    <property type="entry name" value="NADH-quinone oxidoreductase subunit C/D"/>
    <property type="match status" value="1"/>
</dbReference>
<evidence type="ECO:0000256" key="8">
    <source>
        <dbReference type="ARBA" id="ARBA00023027"/>
    </source>
</evidence>
<dbReference type="EMBL" id="JAFKCV010000001">
    <property type="protein sequence ID" value="MBN7823955.1"/>
    <property type="molecule type" value="Genomic_DNA"/>
</dbReference>
<dbReference type="HAMAP" id="MF_01358">
    <property type="entry name" value="NDH1_NuoD"/>
    <property type="match status" value="1"/>
</dbReference>
<dbReference type="GO" id="GO:0008137">
    <property type="term" value="F:NADH dehydrogenase (ubiquinone) activity"/>
    <property type="evidence" value="ECO:0007669"/>
    <property type="project" value="InterPro"/>
</dbReference>
<dbReference type="AlphaFoldDB" id="A0A939DJZ5"/>
<dbReference type="GO" id="GO:0051287">
    <property type="term" value="F:NAD binding"/>
    <property type="evidence" value="ECO:0007669"/>
    <property type="project" value="InterPro"/>
</dbReference>
<evidence type="ECO:0000256" key="2">
    <source>
        <dbReference type="ARBA" id="ARBA00004417"/>
    </source>
</evidence>
<dbReference type="EC" id="7.1.1.-" evidence="13"/>
<reference evidence="16" key="1">
    <citation type="submission" date="2021-03" db="EMBL/GenBank/DDBJ databases">
        <title>novel species isolated from a fishpond in China.</title>
        <authorList>
            <person name="Lu H."/>
            <person name="Cai Z."/>
        </authorList>
    </citation>
    <scope>NUCLEOTIDE SEQUENCE</scope>
    <source>
        <strain evidence="16">JCM 30855</strain>
    </source>
</reference>
<evidence type="ECO:0000256" key="3">
    <source>
        <dbReference type="ARBA" id="ARBA00010019"/>
    </source>
</evidence>
<dbReference type="GO" id="GO:0050136">
    <property type="term" value="F:NADH dehydrogenase (quinone) (non-electrogenic) activity"/>
    <property type="evidence" value="ECO:0007669"/>
    <property type="project" value="UniProtKB-UniRule"/>
</dbReference>
<sequence length="584" mass="66726">MSSAVTSPLHEELGAAYPGLNLLPETCADGIDTFWVARAQLLPLAEALRFHLKKPFTFLYDLTAIDETRREFGFKQPRQDYTLVYLLRSYGRNHDIRLKVALRESDKQAPTVCSVWPNANWYEREVWDLFGIHFQGHPCLRRIMMPTTWQGHPLCKSHPARATEMGQYSLPDDIRDFEQEALRFDPKAWGLEPSGRDEEFMWLNLGPNHPSVHGVFRIMLQLEGEQIVEAIPDIGYHHRGAEKMGERQSWHSYIPYTDRIDYLGGVMNNLPYLMAVEKLAGIQVPERARVIRVMMCEIFRILSHLLFYGTFAQDIGALSPIFYMFVDREKLFGIVEAITGARMHPSWFRIGGVTSDLPQGWDKLILTWLDEMPKRLHDYDKMVMDNALVKQRTVGVGRYDTATAIEWGVTGPGLRATGFDWDLRKKRPYSGYENFDFEVPVAQGGDSYDRCKVRVEEIRQSMRIIRQCVKNMPSGPYKAEHALTTPPVKDRTMQDIDTLIPHFLGVSWGPVIPPGEAMAEVEATKGSNAYYLVSDGSTCSYRTHIRTPSFPHLQMIPVMARGQMISDLIATLGSIDFVMADVDR</sequence>
<dbReference type="GO" id="GO:0048038">
    <property type="term" value="F:quinone binding"/>
    <property type="evidence" value="ECO:0007669"/>
    <property type="project" value="UniProtKB-KW"/>
</dbReference>
<evidence type="ECO:0000256" key="13">
    <source>
        <dbReference type="HAMAP-Rule" id="MF_01359"/>
    </source>
</evidence>
<evidence type="ECO:0000259" key="15">
    <source>
        <dbReference type="Pfam" id="PF00346"/>
    </source>
</evidence>
<dbReference type="GO" id="GO:0022904">
    <property type="term" value="P:respiratory electron transport chain"/>
    <property type="evidence" value="ECO:0007669"/>
    <property type="project" value="UniProtKB-ARBA"/>
</dbReference>
<feature type="domain" description="NADH-quinone oxidoreductase subunit D" evidence="15">
    <location>
        <begin position="314"/>
        <end position="584"/>
    </location>
</feature>
<keyword evidence="6 13" id="KW-0874">Quinone</keyword>
<dbReference type="NCBIfam" id="NF004739">
    <property type="entry name" value="PRK06075.1"/>
    <property type="match status" value="1"/>
</dbReference>
<dbReference type="InterPro" id="IPR020396">
    <property type="entry name" value="NADH_UbQ_OxRdtase_CS"/>
</dbReference>
<dbReference type="PROSITE" id="PS00542">
    <property type="entry name" value="COMPLEX1_30K"/>
    <property type="match status" value="1"/>
</dbReference>
<dbReference type="NCBIfam" id="TIGR01962">
    <property type="entry name" value="NuoD"/>
    <property type="match status" value="1"/>
</dbReference>
<evidence type="ECO:0000256" key="5">
    <source>
        <dbReference type="ARBA" id="ARBA00022475"/>
    </source>
</evidence>
<comment type="subcellular location">
    <subcellularLocation>
        <location evidence="2">Cell inner membrane</location>
        <topology evidence="2">Peripheral membrane protein</topology>
    </subcellularLocation>
    <subcellularLocation>
        <location evidence="13">Cell membrane</location>
        <topology evidence="13">Peripheral membrane protein</topology>
        <orientation evidence="13">Cytoplasmic side</orientation>
    </subcellularLocation>
</comment>
<evidence type="ECO:0000256" key="6">
    <source>
        <dbReference type="ARBA" id="ARBA00022719"/>
    </source>
</evidence>
<dbReference type="GO" id="GO:0005886">
    <property type="term" value="C:plasma membrane"/>
    <property type="evidence" value="ECO:0007669"/>
    <property type="project" value="UniProtKB-SubCell"/>
</dbReference>
<dbReference type="HAMAP" id="MF_01359">
    <property type="entry name" value="NDH1_NuoCD_1"/>
    <property type="match status" value="1"/>
</dbReference>
<keyword evidence="10 13" id="KW-0472">Membrane</keyword>
<evidence type="ECO:0000256" key="9">
    <source>
        <dbReference type="ARBA" id="ARBA00023075"/>
    </source>
</evidence>
<dbReference type="GO" id="GO:0030964">
    <property type="term" value="C:NADH dehydrogenase complex"/>
    <property type="evidence" value="ECO:0007669"/>
    <property type="project" value="InterPro"/>
</dbReference>
<dbReference type="InterPro" id="IPR014029">
    <property type="entry name" value="NADH_UbQ_OxRdtase_49kDa_CS"/>
</dbReference>
<evidence type="ECO:0000313" key="17">
    <source>
        <dbReference type="Proteomes" id="UP000664654"/>
    </source>
</evidence>
<dbReference type="InterPro" id="IPR001135">
    <property type="entry name" value="NADH_Q_OxRdtase_suD"/>
</dbReference>
<dbReference type="PANTHER" id="PTHR11993">
    <property type="entry name" value="NADH-UBIQUINONE OXIDOREDUCTASE 49 KDA SUBUNIT"/>
    <property type="match status" value="1"/>
</dbReference>
<dbReference type="InterPro" id="IPR022885">
    <property type="entry name" value="NDH1_su_D/H"/>
</dbReference>
<comment type="similarity">
    <text evidence="13">In the N-terminal section; belongs to the complex I 30 kDa subunit family.</text>
</comment>
<accession>A0A939DJZ5</accession>
<keyword evidence="7 13" id="KW-1278">Translocase</keyword>
<comment type="similarity">
    <text evidence="3 13">In the C-terminal section; belongs to the complex I 49 kDa subunit family.</text>
</comment>
<dbReference type="Pfam" id="PF00346">
    <property type="entry name" value="Complex1_49kDa"/>
    <property type="match status" value="1"/>
</dbReference>
<gene>
    <name evidence="13 16" type="primary">nuoC</name>
    <name evidence="13" type="synonym">nuoCD</name>
    <name evidence="13" type="synonym">nuoD</name>
    <name evidence="16" type="ORF">J0A66_01840</name>
</gene>
<feature type="region of interest" description="NADH dehydrogenase I subunit C" evidence="13">
    <location>
        <begin position="1"/>
        <end position="175"/>
    </location>
</feature>
<name>A0A939DJZ5_9ALTE</name>
<keyword evidence="17" id="KW-1185">Reference proteome</keyword>
<evidence type="ECO:0000256" key="11">
    <source>
        <dbReference type="ARBA" id="ARBA00023268"/>
    </source>
</evidence>